<dbReference type="RefSeq" id="WP_040093647.1">
    <property type="nucleotide sequence ID" value="NZ_CM020866.1"/>
</dbReference>
<proteinExistence type="inferred from homology"/>
<dbReference type="AlphaFoldDB" id="A0A2P6FDN5"/>
<feature type="domain" description="Nitroreductase" evidence="3">
    <location>
        <begin position="4"/>
        <end position="144"/>
    </location>
</feature>
<organism evidence="4 5">
    <name type="scientific">Spiroplasma poulsonii</name>
    <dbReference type="NCBI Taxonomy" id="2138"/>
    <lineage>
        <taxon>Bacteria</taxon>
        <taxon>Bacillati</taxon>
        <taxon>Mycoplasmatota</taxon>
        <taxon>Mollicutes</taxon>
        <taxon>Entomoplasmatales</taxon>
        <taxon>Spiroplasmataceae</taxon>
        <taxon>Spiroplasma</taxon>
    </lineage>
</organism>
<dbReference type="Pfam" id="PF00881">
    <property type="entry name" value="Nitroreductase"/>
    <property type="match status" value="1"/>
</dbReference>
<keyword evidence="5" id="KW-1185">Reference proteome</keyword>
<evidence type="ECO:0000313" key="4">
    <source>
        <dbReference type="EMBL" id="PQM31568.1"/>
    </source>
</evidence>
<sequence length="187" mass="21432">MNLILNAGRLAPSALGSEPTRILAIRNNHVKEKLAEISYDEPNWKKVKTADVLILFVSVKGDILNSKTFIKNRLDRWGLPEDQLEDRVDSYLEYLKQFDCDSYSINQEFISAAYMSLQAASIEVYSIIMQGFNLTKLNDCLNKKGYINKEKESVHLSMAIGLSNKELKNKIYPQLRLSSEEFYTLID</sequence>
<dbReference type="GO" id="GO:0016491">
    <property type="term" value="F:oxidoreductase activity"/>
    <property type="evidence" value="ECO:0007669"/>
    <property type="project" value="UniProtKB-KW"/>
</dbReference>
<dbReference type="SUPFAM" id="SSF55469">
    <property type="entry name" value="FMN-dependent nitroreductase-like"/>
    <property type="match status" value="1"/>
</dbReference>
<dbReference type="OrthoDB" id="9809288at2"/>
<dbReference type="PANTHER" id="PTHR43673">
    <property type="entry name" value="NAD(P)H NITROREDUCTASE YDGI-RELATED"/>
    <property type="match status" value="1"/>
</dbReference>
<comment type="caution">
    <text evidence="4">The sequence shown here is derived from an EMBL/GenBank/DDBJ whole genome shotgun (WGS) entry which is preliminary data.</text>
</comment>
<dbReference type="PANTHER" id="PTHR43673:SF10">
    <property type="entry name" value="NADH DEHYDROGENASE_NAD(P)H NITROREDUCTASE XCC3605-RELATED"/>
    <property type="match status" value="1"/>
</dbReference>
<evidence type="ECO:0000259" key="3">
    <source>
        <dbReference type="Pfam" id="PF00881"/>
    </source>
</evidence>
<dbReference type="Proteomes" id="UP000031565">
    <property type="component" value="Unassembled WGS sequence"/>
</dbReference>
<dbReference type="InterPro" id="IPR029479">
    <property type="entry name" value="Nitroreductase"/>
</dbReference>
<dbReference type="EMBL" id="JTLV02000001">
    <property type="protein sequence ID" value="PQM31568.1"/>
    <property type="molecule type" value="Genomic_DNA"/>
</dbReference>
<evidence type="ECO:0000256" key="2">
    <source>
        <dbReference type="ARBA" id="ARBA00023002"/>
    </source>
</evidence>
<evidence type="ECO:0000313" key="5">
    <source>
        <dbReference type="Proteomes" id="UP000031565"/>
    </source>
</evidence>
<name>A0A2P6FDN5_9MOLU</name>
<accession>A0A2P6FDN5</accession>
<dbReference type="InterPro" id="IPR000415">
    <property type="entry name" value="Nitroreductase-like"/>
</dbReference>
<protein>
    <submittedName>
        <fullName evidence="4">Putative NAD(P)H nitroreductase</fullName>
        <ecNumber evidence="4">1.-.-.-</ecNumber>
    </submittedName>
</protein>
<keyword evidence="2 4" id="KW-0560">Oxidoreductase</keyword>
<dbReference type="EC" id="1.-.-.-" evidence="4"/>
<gene>
    <name evidence="4" type="ORF">SMSRO_SF014050</name>
</gene>
<comment type="similarity">
    <text evidence="1">Belongs to the nitroreductase family.</text>
</comment>
<evidence type="ECO:0000256" key="1">
    <source>
        <dbReference type="ARBA" id="ARBA00007118"/>
    </source>
</evidence>
<dbReference type="Gene3D" id="3.40.109.10">
    <property type="entry name" value="NADH Oxidase"/>
    <property type="match status" value="1"/>
</dbReference>
<reference evidence="4 5" key="1">
    <citation type="journal article" date="2015" name="MBio">
        <title>Genome sequence of the Drosophila melanogaster male-killing Spiroplasma strain MSRO endosymbiont.</title>
        <authorList>
            <person name="Paredes J.C."/>
            <person name="Herren J.K."/>
            <person name="Schupfer F."/>
            <person name="Marin R."/>
            <person name="Claverol S."/>
            <person name="Kuo C.H."/>
            <person name="Lemaitre B."/>
            <person name="Beven L."/>
        </authorList>
    </citation>
    <scope>NUCLEOTIDE SEQUENCE [LARGE SCALE GENOMIC DNA]</scope>
    <source>
        <strain evidence="4 5">MSRO</strain>
    </source>
</reference>